<accession>A0AAD7MJ89</accession>
<feature type="region of interest" description="Disordered" evidence="1">
    <location>
        <begin position="78"/>
        <end position="101"/>
    </location>
</feature>
<evidence type="ECO:0000313" key="2">
    <source>
        <dbReference type="EMBL" id="KAJ7719847.1"/>
    </source>
</evidence>
<keyword evidence="3" id="KW-1185">Reference proteome</keyword>
<feature type="compositionally biased region" description="Basic residues" evidence="1">
    <location>
        <begin position="91"/>
        <end position="101"/>
    </location>
</feature>
<evidence type="ECO:0000256" key="1">
    <source>
        <dbReference type="SAM" id="MobiDB-lite"/>
    </source>
</evidence>
<reference evidence="2" key="1">
    <citation type="submission" date="2023-03" db="EMBL/GenBank/DDBJ databases">
        <title>Massive genome expansion in bonnet fungi (Mycena s.s.) driven by repeated elements and novel gene families across ecological guilds.</title>
        <authorList>
            <consortium name="Lawrence Berkeley National Laboratory"/>
            <person name="Harder C.B."/>
            <person name="Miyauchi S."/>
            <person name="Viragh M."/>
            <person name="Kuo A."/>
            <person name="Thoen E."/>
            <person name="Andreopoulos B."/>
            <person name="Lu D."/>
            <person name="Skrede I."/>
            <person name="Drula E."/>
            <person name="Henrissat B."/>
            <person name="Morin E."/>
            <person name="Kohler A."/>
            <person name="Barry K."/>
            <person name="LaButti K."/>
            <person name="Morin E."/>
            <person name="Salamov A."/>
            <person name="Lipzen A."/>
            <person name="Mereny Z."/>
            <person name="Hegedus B."/>
            <person name="Baldrian P."/>
            <person name="Stursova M."/>
            <person name="Weitz H."/>
            <person name="Taylor A."/>
            <person name="Grigoriev I.V."/>
            <person name="Nagy L.G."/>
            <person name="Martin F."/>
            <person name="Kauserud H."/>
        </authorList>
    </citation>
    <scope>NUCLEOTIDE SEQUENCE</scope>
    <source>
        <strain evidence="2">CBHHK182m</strain>
    </source>
</reference>
<dbReference type="AlphaFoldDB" id="A0AAD7MJ89"/>
<comment type="caution">
    <text evidence="2">The sequence shown here is derived from an EMBL/GenBank/DDBJ whole genome shotgun (WGS) entry which is preliminary data.</text>
</comment>
<organism evidence="2 3">
    <name type="scientific">Mycena metata</name>
    <dbReference type="NCBI Taxonomy" id="1033252"/>
    <lineage>
        <taxon>Eukaryota</taxon>
        <taxon>Fungi</taxon>
        <taxon>Dikarya</taxon>
        <taxon>Basidiomycota</taxon>
        <taxon>Agaricomycotina</taxon>
        <taxon>Agaricomycetes</taxon>
        <taxon>Agaricomycetidae</taxon>
        <taxon>Agaricales</taxon>
        <taxon>Marasmiineae</taxon>
        <taxon>Mycenaceae</taxon>
        <taxon>Mycena</taxon>
    </lineage>
</organism>
<evidence type="ECO:0000313" key="3">
    <source>
        <dbReference type="Proteomes" id="UP001215598"/>
    </source>
</evidence>
<gene>
    <name evidence="2" type="ORF">B0H16DRAFT_1474731</name>
</gene>
<dbReference type="EMBL" id="JARKIB010000247">
    <property type="protein sequence ID" value="KAJ7719847.1"/>
    <property type="molecule type" value="Genomic_DNA"/>
</dbReference>
<feature type="compositionally biased region" description="Basic and acidic residues" evidence="1">
    <location>
        <begin position="78"/>
        <end position="90"/>
    </location>
</feature>
<dbReference type="Proteomes" id="UP001215598">
    <property type="component" value="Unassembled WGS sequence"/>
</dbReference>
<name>A0AAD7MJ89_9AGAR</name>
<sequence>MSESLTTSIVGPPVGFDAPGFERCSAKPTSLGLDIHPTCAHDDIAVPEDEHQCLDSSRRRTRSAFAILEALTGEEQLTSRDDLSGHEGKRTTKRRKAVRGRRHTATGLLTSKFIMTSTVLEGSRIGGVDRSKSDRIIGESHARLGYIFTMFFVVGRASNGQSGAFLLNFANIPMGILVVGSRDGTFPRVLEHGPEHPSLAPIGHSHSGHEQNMKCGHILEFFRFHFSGAHMEEKSREDGGKKFNGTDRRGVATKRYQCWWWAMPDAINLVPRSRCRVADSLTDPVPISRFGKP</sequence>
<protein>
    <submittedName>
        <fullName evidence="2">Uncharacterized protein</fullName>
    </submittedName>
</protein>
<proteinExistence type="predicted"/>